<reference evidence="3" key="1">
    <citation type="journal article" date="2019" name="Int. J. Syst. Evol. Microbiol.">
        <title>The Global Catalogue of Microorganisms (GCM) 10K type strain sequencing project: providing services to taxonomists for standard genome sequencing and annotation.</title>
        <authorList>
            <consortium name="The Broad Institute Genomics Platform"/>
            <consortium name="The Broad Institute Genome Sequencing Center for Infectious Disease"/>
            <person name="Wu L."/>
            <person name="Ma J."/>
        </authorList>
    </citation>
    <scope>NUCLEOTIDE SEQUENCE [LARGE SCALE GENOMIC DNA]</scope>
    <source>
        <strain evidence="3">KCTC 22245</strain>
    </source>
</reference>
<feature type="transmembrane region" description="Helical" evidence="1">
    <location>
        <begin position="21"/>
        <end position="51"/>
    </location>
</feature>
<accession>A0ABV7MG46</accession>
<evidence type="ECO:0000313" key="3">
    <source>
        <dbReference type="Proteomes" id="UP001595607"/>
    </source>
</evidence>
<dbReference type="Proteomes" id="UP001595607">
    <property type="component" value="Unassembled WGS sequence"/>
</dbReference>
<dbReference type="RefSeq" id="WP_189576644.1">
    <property type="nucleotide sequence ID" value="NZ_BMXU01000002.1"/>
</dbReference>
<comment type="caution">
    <text evidence="2">The sequence shown here is derived from an EMBL/GenBank/DDBJ whole genome shotgun (WGS) entry which is preliminary data.</text>
</comment>
<evidence type="ECO:0000256" key="1">
    <source>
        <dbReference type="SAM" id="Phobius"/>
    </source>
</evidence>
<keyword evidence="1" id="KW-1133">Transmembrane helix</keyword>
<organism evidence="2 3">
    <name type="scientific">Parvularcula lutaonensis</name>
    <dbReference type="NCBI Taxonomy" id="491923"/>
    <lineage>
        <taxon>Bacteria</taxon>
        <taxon>Pseudomonadati</taxon>
        <taxon>Pseudomonadota</taxon>
        <taxon>Alphaproteobacteria</taxon>
        <taxon>Parvularculales</taxon>
        <taxon>Parvularculaceae</taxon>
        <taxon>Parvularcula</taxon>
    </lineage>
</organism>
<keyword evidence="3" id="KW-1185">Reference proteome</keyword>
<keyword evidence="1" id="KW-0472">Membrane</keyword>
<protein>
    <submittedName>
        <fullName evidence="2">Uncharacterized protein</fullName>
    </submittedName>
</protein>
<name>A0ABV7MG46_9PROT</name>
<proteinExistence type="predicted"/>
<keyword evidence="1" id="KW-0812">Transmembrane</keyword>
<dbReference type="EMBL" id="JBHRVA010000003">
    <property type="protein sequence ID" value="MFC3303782.1"/>
    <property type="molecule type" value="Genomic_DNA"/>
</dbReference>
<gene>
    <name evidence="2" type="ORF">ACFONP_13700</name>
</gene>
<sequence length="75" mass="8160">MIADITRREGSALAHRQRLQAFFSSLVVSLGAFLAALAFVTAVVVSLPLMIAASATYQPSSRKRRGWQELEPVEA</sequence>
<evidence type="ECO:0000313" key="2">
    <source>
        <dbReference type="EMBL" id="MFC3303782.1"/>
    </source>
</evidence>